<keyword evidence="5" id="KW-0808">Transferase</keyword>
<accession>A0A1W2TQS2</accession>
<protein>
    <submittedName>
        <fullName evidence="5">Putative glutathione s-transferase</fullName>
    </submittedName>
</protein>
<sequence>MASFVFEIPREYGYVLAVATSTLFINTYHKFLSAAARRASGIQYPTPYATQEQADRDPKAFRFNLAQRAHANYGENLTPFLAGLLVAGLRYPGPAYYAGAAWVVGRFAYAYAYVNFGPKGRLPGYVVSQLGKLAVTVLAVMTSYHMIQEA</sequence>
<evidence type="ECO:0000313" key="5">
    <source>
        <dbReference type="EMBL" id="GAP90815.1"/>
    </source>
</evidence>
<dbReference type="SUPFAM" id="SSF161084">
    <property type="entry name" value="MAPEG domain-like"/>
    <property type="match status" value="1"/>
</dbReference>
<organism evidence="5">
    <name type="scientific">Rosellinia necatrix</name>
    <name type="common">White root-rot fungus</name>
    <dbReference type="NCBI Taxonomy" id="77044"/>
    <lineage>
        <taxon>Eukaryota</taxon>
        <taxon>Fungi</taxon>
        <taxon>Dikarya</taxon>
        <taxon>Ascomycota</taxon>
        <taxon>Pezizomycotina</taxon>
        <taxon>Sordariomycetes</taxon>
        <taxon>Xylariomycetidae</taxon>
        <taxon>Xylariales</taxon>
        <taxon>Xylariaceae</taxon>
        <taxon>Rosellinia</taxon>
    </lineage>
</organism>
<dbReference type="PANTHER" id="PTHR10250">
    <property type="entry name" value="MICROSOMAL GLUTATHIONE S-TRANSFERASE"/>
    <property type="match status" value="1"/>
</dbReference>
<dbReference type="InterPro" id="IPR050997">
    <property type="entry name" value="MAPEG"/>
</dbReference>
<keyword evidence="4" id="KW-0472">Membrane</keyword>
<gene>
    <name evidence="5" type="ORF">SAMD00023353_4700770</name>
</gene>
<proteinExistence type="predicted"/>
<evidence type="ECO:0000313" key="6">
    <source>
        <dbReference type="Proteomes" id="UP000054516"/>
    </source>
</evidence>
<dbReference type="STRING" id="77044.A0A1W2TQS2"/>
<dbReference type="GO" id="GO:0004364">
    <property type="term" value="F:glutathione transferase activity"/>
    <property type="evidence" value="ECO:0007669"/>
    <property type="project" value="TreeGrafter"/>
</dbReference>
<dbReference type="Gene3D" id="1.20.120.550">
    <property type="entry name" value="Membrane associated eicosanoid/glutathione metabolism-like domain"/>
    <property type="match status" value="1"/>
</dbReference>
<dbReference type="InterPro" id="IPR001129">
    <property type="entry name" value="Membr-assoc_MAPEG"/>
</dbReference>
<comment type="subcellular location">
    <subcellularLocation>
        <location evidence="1">Membrane</location>
        <topology evidence="1">Multi-pass membrane protein</topology>
    </subcellularLocation>
</comment>
<evidence type="ECO:0000256" key="3">
    <source>
        <dbReference type="ARBA" id="ARBA00022989"/>
    </source>
</evidence>
<keyword evidence="3" id="KW-1133">Transmembrane helix</keyword>
<evidence type="ECO:0000256" key="2">
    <source>
        <dbReference type="ARBA" id="ARBA00022692"/>
    </source>
</evidence>
<dbReference type="AlphaFoldDB" id="A0A1W2TQS2"/>
<reference evidence="5" key="1">
    <citation type="submission" date="2016-03" db="EMBL/GenBank/DDBJ databases">
        <title>Draft genome sequence of Rosellinia necatrix.</title>
        <authorList>
            <person name="Kanematsu S."/>
        </authorList>
    </citation>
    <scope>NUCLEOTIDE SEQUENCE [LARGE SCALE GENOMIC DNA]</scope>
    <source>
        <strain evidence="5">W97</strain>
    </source>
</reference>
<evidence type="ECO:0000256" key="4">
    <source>
        <dbReference type="ARBA" id="ARBA00023136"/>
    </source>
</evidence>
<dbReference type="GO" id="GO:0005635">
    <property type="term" value="C:nuclear envelope"/>
    <property type="evidence" value="ECO:0007669"/>
    <property type="project" value="TreeGrafter"/>
</dbReference>
<dbReference type="PANTHER" id="PTHR10250:SF26">
    <property type="entry name" value="GLUTATHIONE S-TRANSFERASE 3, MITOCHONDRIAL"/>
    <property type="match status" value="1"/>
</dbReference>
<keyword evidence="6" id="KW-1185">Reference proteome</keyword>
<dbReference type="OMA" id="ACQHLGW"/>
<dbReference type="Pfam" id="PF01124">
    <property type="entry name" value="MAPEG"/>
    <property type="match status" value="1"/>
</dbReference>
<dbReference type="OrthoDB" id="410651at2759"/>
<keyword evidence="2" id="KW-0812">Transmembrane</keyword>
<dbReference type="InterPro" id="IPR023352">
    <property type="entry name" value="MAPEG-like_dom_sf"/>
</dbReference>
<dbReference type="GO" id="GO:0016020">
    <property type="term" value="C:membrane"/>
    <property type="evidence" value="ECO:0007669"/>
    <property type="project" value="UniProtKB-SubCell"/>
</dbReference>
<dbReference type="GO" id="GO:0004602">
    <property type="term" value="F:glutathione peroxidase activity"/>
    <property type="evidence" value="ECO:0007669"/>
    <property type="project" value="TreeGrafter"/>
</dbReference>
<name>A0A1W2TQS2_ROSNE</name>
<evidence type="ECO:0000256" key="1">
    <source>
        <dbReference type="ARBA" id="ARBA00004141"/>
    </source>
</evidence>
<dbReference type="Proteomes" id="UP000054516">
    <property type="component" value="Unassembled WGS sequence"/>
</dbReference>
<dbReference type="EMBL" id="DF977492">
    <property type="protein sequence ID" value="GAP90815.1"/>
    <property type="molecule type" value="Genomic_DNA"/>
</dbReference>
<dbReference type="GO" id="GO:0005783">
    <property type="term" value="C:endoplasmic reticulum"/>
    <property type="evidence" value="ECO:0007669"/>
    <property type="project" value="TreeGrafter"/>
</dbReference>